<keyword evidence="4" id="KW-0732">Signal</keyword>
<evidence type="ECO:0000256" key="4">
    <source>
        <dbReference type="SAM" id="SignalP"/>
    </source>
</evidence>
<dbReference type="PANTHER" id="PTHR42776">
    <property type="entry name" value="SERINE PEPTIDASE S9 FAMILY MEMBER"/>
    <property type="match status" value="1"/>
</dbReference>
<dbReference type="RefSeq" id="WP_235011778.1">
    <property type="nucleotide sequence ID" value="NZ_FNVA01000009.1"/>
</dbReference>
<dbReference type="SUPFAM" id="SSF53474">
    <property type="entry name" value="alpha/beta-Hydrolases"/>
    <property type="match status" value="1"/>
</dbReference>
<dbReference type="Gene3D" id="3.40.50.1820">
    <property type="entry name" value="alpha/beta hydrolase"/>
    <property type="match status" value="1"/>
</dbReference>
<feature type="signal peptide" evidence="4">
    <location>
        <begin position="1"/>
        <end position="26"/>
    </location>
</feature>
<dbReference type="EMBL" id="FNVA01000009">
    <property type="protein sequence ID" value="SEG69502.1"/>
    <property type="molecule type" value="Genomic_DNA"/>
</dbReference>
<feature type="region of interest" description="Disordered" evidence="3">
    <location>
        <begin position="83"/>
        <end position="102"/>
    </location>
</feature>
<dbReference type="Pfam" id="PF00326">
    <property type="entry name" value="Peptidase_S9"/>
    <property type="match status" value="1"/>
</dbReference>
<keyword evidence="6" id="KW-0645">Protease</keyword>
<keyword evidence="6" id="KW-0031">Aminopeptidase</keyword>
<feature type="compositionally biased region" description="Polar residues" evidence="3">
    <location>
        <begin position="148"/>
        <end position="165"/>
    </location>
</feature>
<gene>
    <name evidence="6" type="ORF">SAMN05421819_4354</name>
</gene>
<feature type="compositionally biased region" description="Basic and acidic residues" evidence="3">
    <location>
        <begin position="168"/>
        <end position="183"/>
    </location>
</feature>
<evidence type="ECO:0000256" key="2">
    <source>
        <dbReference type="ARBA" id="ARBA00022825"/>
    </source>
</evidence>
<dbReference type="SUPFAM" id="SSF82171">
    <property type="entry name" value="DPP6 N-terminal domain-like"/>
    <property type="match status" value="1"/>
</dbReference>
<dbReference type="Proteomes" id="UP000236728">
    <property type="component" value="Unassembled WGS sequence"/>
</dbReference>
<evidence type="ECO:0000259" key="5">
    <source>
        <dbReference type="Pfam" id="PF00326"/>
    </source>
</evidence>
<dbReference type="GO" id="GO:0006508">
    <property type="term" value="P:proteolysis"/>
    <property type="evidence" value="ECO:0007669"/>
    <property type="project" value="InterPro"/>
</dbReference>
<protein>
    <submittedName>
        <fullName evidence="6">Dipeptidyl aminopeptidase/acylaminoacyl peptidase</fullName>
    </submittedName>
</protein>
<feature type="region of interest" description="Disordered" evidence="3">
    <location>
        <begin position="142"/>
        <end position="183"/>
    </location>
</feature>
<dbReference type="InterPro" id="IPR011659">
    <property type="entry name" value="WD40"/>
</dbReference>
<feature type="domain" description="Peptidase S9 prolyl oligopeptidase catalytic" evidence="5">
    <location>
        <begin position="526"/>
        <end position="737"/>
    </location>
</feature>
<feature type="chain" id="PRO_5009294582" evidence="4">
    <location>
        <begin position="27"/>
        <end position="753"/>
    </location>
</feature>
<dbReference type="InterPro" id="IPR029058">
    <property type="entry name" value="AB_hydrolase_fold"/>
</dbReference>
<evidence type="ECO:0000313" key="7">
    <source>
        <dbReference type="Proteomes" id="UP000236728"/>
    </source>
</evidence>
<organism evidence="6 7">
    <name type="scientific">Bryocella elongata</name>
    <dbReference type="NCBI Taxonomy" id="863522"/>
    <lineage>
        <taxon>Bacteria</taxon>
        <taxon>Pseudomonadati</taxon>
        <taxon>Acidobacteriota</taxon>
        <taxon>Terriglobia</taxon>
        <taxon>Terriglobales</taxon>
        <taxon>Acidobacteriaceae</taxon>
        <taxon>Bryocella</taxon>
    </lineage>
</organism>
<evidence type="ECO:0000313" key="6">
    <source>
        <dbReference type="EMBL" id="SEG69502.1"/>
    </source>
</evidence>
<dbReference type="Gene3D" id="2.120.10.30">
    <property type="entry name" value="TolB, C-terminal domain"/>
    <property type="match status" value="2"/>
</dbReference>
<accession>A0A1H6C9C2</accession>
<reference evidence="6 7" key="1">
    <citation type="submission" date="2016-10" db="EMBL/GenBank/DDBJ databases">
        <authorList>
            <person name="de Groot N.N."/>
        </authorList>
    </citation>
    <scope>NUCLEOTIDE SEQUENCE [LARGE SCALE GENOMIC DNA]</scope>
    <source>
        <strain evidence="6 7">DSM 22489</strain>
    </source>
</reference>
<dbReference type="GO" id="GO:0004252">
    <property type="term" value="F:serine-type endopeptidase activity"/>
    <property type="evidence" value="ECO:0007669"/>
    <property type="project" value="TreeGrafter"/>
</dbReference>
<dbReference type="Pfam" id="PF07676">
    <property type="entry name" value="PD40"/>
    <property type="match status" value="1"/>
</dbReference>
<evidence type="ECO:0000256" key="1">
    <source>
        <dbReference type="ARBA" id="ARBA00022801"/>
    </source>
</evidence>
<sequence length="753" mass="82422">MMRRLLAPSLLLALAFVPSSTSIASAQAPKRPITEKDIFDFVWIGDTQLSPKDGRVVFVQTTVSADRSGYDTALYLLDTATPGAKPERLTAGPREASPRWSPDGTQIAFIRSAANAAGKPTPQLYVMPAKVNSTITKVTDLPRGAGNPQWSPNGQALTVTSSTPQDPAEAKAEAQKRSHLTGDDAHVSDIKVINRATWRANGEGYLEPEFVPQLYMVWLPKADGSQAPAWQLTGGRFGVQDALWSPDSKWIFYAQSRIDEPIYEAKPHNTIYGIKVSTGPDHAKEIPSDSFTDPLKVNARGLSLSPDGKHLAFHASAPELKPATHKQDDLWIMDLGWVDGTPSATEPRDLTSKEAYEMGGSVGGDNTAPKGGGRGGVAWTPDSSAILDIAGYRGSALLVSVDTASGKVTELSERKQAVLSFNATADAKTVIAQISNPILIGDLFALHPGDGKSQTQLTKVNDALFSQLDIAMPLDWQVKPTHHAEDIKGETIDTFVMMPPGITGKPAKPLPLILNIHGGPHSAYGWVFDHEMLWMAARGYVVVYPNPRGSTTYGENFANIILNNYPGDDFHDLMDTVDEAVKLGYADPARLGVTGGSGGGLLTDWVVTQTDRFKAAVAQRDITDWANWWYTADMAGFHQSFYPTSPPWEHIDAFRAHSPITYVDKLKTPMLFILGDADFRTPTGSGGEEFFRALKYKKIPTVMVRFPRESHELSRSGEPWHRVERLENIVNWMDRFLMDKCEPQYDITPTCKP</sequence>
<keyword evidence="7" id="KW-1185">Reference proteome</keyword>
<evidence type="ECO:0000256" key="3">
    <source>
        <dbReference type="SAM" id="MobiDB-lite"/>
    </source>
</evidence>
<dbReference type="InterPro" id="IPR001375">
    <property type="entry name" value="Peptidase_S9_cat"/>
</dbReference>
<keyword evidence="2" id="KW-0720">Serine protease</keyword>
<keyword evidence="1" id="KW-0378">Hydrolase</keyword>
<proteinExistence type="predicted"/>
<dbReference type="GO" id="GO:0004177">
    <property type="term" value="F:aminopeptidase activity"/>
    <property type="evidence" value="ECO:0007669"/>
    <property type="project" value="UniProtKB-KW"/>
</dbReference>
<dbReference type="AlphaFoldDB" id="A0A1H6C9C2"/>
<dbReference type="PANTHER" id="PTHR42776:SF27">
    <property type="entry name" value="DIPEPTIDYL PEPTIDASE FAMILY MEMBER 6"/>
    <property type="match status" value="1"/>
</dbReference>
<name>A0A1H6C9C2_9BACT</name>
<dbReference type="InterPro" id="IPR011042">
    <property type="entry name" value="6-blade_b-propeller_TolB-like"/>
</dbReference>